<dbReference type="SMART" id="SM00823">
    <property type="entry name" value="PKS_PP"/>
    <property type="match status" value="1"/>
</dbReference>
<comment type="catalytic activity">
    <reaction evidence="19">
        <text>(S)-2-amino-6-oxohexanoate + AMP + diphosphate + NADP(+) = L-2-aminoadipate + ATP + NADPH + H(+)</text>
        <dbReference type="Rhea" id="RHEA:46936"/>
        <dbReference type="ChEBI" id="CHEBI:15378"/>
        <dbReference type="ChEBI" id="CHEBI:30616"/>
        <dbReference type="ChEBI" id="CHEBI:33019"/>
        <dbReference type="ChEBI" id="CHEBI:57783"/>
        <dbReference type="ChEBI" id="CHEBI:58321"/>
        <dbReference type="ChEBI" id="CHEBI:58349"/>
        <dbReference type="ChEBI" id="CHEBI:58672"/>
        <dbReference type="ChEBI" id="CHEBI:456215"/>
        <dbReference type="EC" id="1.2.1.95"/>
    </reaction>
</comment>
<comment type="cofactor">
    <cofactor evidence="1">
        <name>pantetheine 4'-phosphate</name>
        <dbReference type="ChEBI" id="CHEBI:47942"/>
    </cofactor>
</comment>
<dbReference type="Gene3D" id="3.40.50.720">
    <property type="entry name" value="NAD(P)-binding Rossmann-like Domain"/>
    <property type="match status" value="1"/>
</dbReference>
<proteinExistence type="inferred from homology"/>
<keyword evidence="14" id="KW-0560">Oxidoreductase</keyword>
<evidence type="ECO:0000256" key="20">
    <source>
        <dbReference type="ARBA" id="ARBA00048348"/>
    </source>
</evidence>
<dbReference type="Gene3D" id="3.30.300.30">
    <property type="match status" value="1"/>
</dbReference>
<comment type="catalytic activity">
    <reaction evidence="22">
        <text>(S)-2-amino-6-oxohexanoate + NADP(+) + H2O = L-2-aminoadipate + NADPH + 2 H(+)</text>
        <dbReference type="Rhea" id="RHEA:12304"/>
        <dbReference type="ChEBI" id="CHEBI:15377"/>
        <dbReference type="ChEBI" id="CHEBI:15378"/>
        <dbReference type="ChEBI" id="CHEBI:57783"/>
        <dbReference type="ChEBI" id="CHEBI:58321"/>
        <dbReference type="ChEBI" id="CHEBI:58349"/>
        <dbReference type="ChEBI" id="CHEBI:58672"/>
        <dbReference type="EC" id="1.2.1.31"/>
    </reaction>
</comment>
<dbReference type="GO" id="GO:0031177">
    <property type="term" value="F:phosphopantetheine binding"/>
    <property type="evidence" value="ECO:0007669"/>
    <property type="project" value="InterPro"/>
</dbReference>
<dbReference type="EC" id="1.2.1.31" evidence="8"/>
<evidence type="ECO:0000259" key="24">
    <source>
        <dbReference type="PROSITE" id="PS50075"/>
    </source>
</evidence>
<evidence type="ECO:0000256" key="23">
    <source>
        <dbReference type="PIRSR" id="PIRSR601765-1"/>
    </source>
</evidence>
<dbReference type="Pfam" id="PF00550">
    <property type="entry name" value="PP-binding"/>
    <property type="match status" value="1"/>
</dbReference>
<comment type="function">
    <text evidence="2">Catalyzes the activation of alpha-aminoadipate by ATP-dependent adenylation and the reduction of activated alpha-aminoadipate by NADPH. The activated alpha-aminoadipate is bound to the phosphopantheinyl group of the enzyme itself before it is reduced to (S)-2-amino-6-oxohexanoate.</text>
</comment>
<gene>
    <name evidence="25" type="ORF">PGRI_064350</name>
</gene>
<evidence type="ECO:0000256" key="19">
    <source>
        <dbReference type="ARBA" id="ARBA00048260"/>
    </source>
</evidence>
<dbReference type="Gene3D" id="1.10.1200.10">
    <property type="entry name" value="ACP-like"/>
    <property type="match status" value="1"/>
</dbReference>
<sequence>MAVGAASLQDRLEIWAQRLNNLTVSPLTRDYPDSQKPDSKRVIEAFESLRLPNEKLSGSSDFTAFLTAFIILVARLTGDEDIAVGTNSNEDGRAFVVRVPIDTSESFAQLYKKVDKEYKDGSSQIVPLGSLRSYIQEKSKSERTPVLFRFAAYDAPAASQDYPANTFDTTDLVVNVAPGSAEVELGAYYNQRLFSSARIAFILKQLASIASNAAANPDEAIGRLDLMTEDQRALLPDPTSDLHWSNFRGAIHDIFTANAERHPEKLCVVETQSANSPHREFTYRQINEASNILGHHLVRSGIQRGEVVMVYAYRGVDLVVAVMGILKAGATFSVIDPAYPPERQNIYLDVARPRALVNIAKATRDSGELSDIVRNFIDENLELRTEIPALALLDDGTLAGGSVNGQDVFANEVALKSKSTGVVVGPDSIPTLSFTSGSEGRPKGVRGRHFSLAYYFPWMSETFKLTPDEKFTMLSGIAHDPIQRDIFTPLFLGAQLLVPAREDIQNEKLAEWMQKYGATITHLTPAMGQILVGGASAQFPALHHAFFVGDILIKRDCRSLQGLAPNVSIVNMYGTTETQRAVSYFEIPSYASNEGYLNNMKDVIMAGRGMLDVQMLVVNRHDPTRLCAVGEVGEIYVRAAGLAEGYLGSPDLSAKKFLTNWFVKPDVWVEKDQAESKNEPWRQFYVGPRDRLYRSGDLGRYTPSGDVECSGRADDQVKIRGFRIELGEIDTHLSQHPLVRENVTLVRRDKDEEPTLVSYFVPDMNKWASWLESKGLKDDDSDSEGMVGLLRRFRPLRDDAREHLRSKLPTYAVPTVIIPLKRMPLNPNGKIDKPALPFPDTAELSAAAPRRRSSAMQALSETEQTLAQVWAKLIPNVTSRMIGPDDSFFDLGGHSILAQQMFFELRRKWRVIDISMNAIFRSPTLKGFAAEIDRLLSLESLTTSDDKSLAVQAANEPDDEYSKDAVQLVNELPKTFPQRTEAMLTSEPTVFLTGATGFLGAHILRDLLTRKSPSTKVVALVRAKTEEQALERLRSTCRAYGFWDEAWTLKLQAVCGDLGKPQFGLSQSVWDDLTNRVDAVIHNGALVHWVYPYATLRPANVMGTIDALKMCASGKAKQFAFVSSTSALDKDHYVQESERILAAGGNGISEDDDMEGSRVGLGTGYGQSKWAGEYLVKEAGRRGLRGTIIRSGYVLGDSVTGTTNTDDFLIRMLKGCIQIGLRPNIFNTVNMVPVDHVARIVIATAFHPPSTGVNVAHVTGHPRLRFNQFLGALELYGYNVPQVDYVPWSTSLEQYVNGGEHNDKESQHALMPLYHFVTSDLPSNTKAPELDDANAATALRADAAWSGVDASAGAGVTEELVGLYASYLVQTGFLPAPTVAGARPLPAAQISEEQKKTLLSVGGRGVGADLTDRYATGLRLNKEWAAQTARDHPQLFPTLASGQKPQILWIGCSDSRCPETTFLGLEPGDVFVHRNIANVLHPGDLSSSAVIEYAVQYLCVSHVVVCGHTACGGVSAALGNKNLGILDPWLFPLRQLRERNLKLLQSMPTDEAASKLAELNVREGLNIVKQKSVVLHAIRERGLQVHGLIYDVGSGVLSELDTEDSEEVIRARLTAFQTE</sequence>
<accession>A0A135LPI1</accession>
<dbReference type="GO" id="GO:0008270">
    <property type="term" value="F:zinc ion binding"/>
    <property type="evidence" value="ECO:0007669"/>
    <property type="project" value="InterPro"/>
</dbReference>
<comment type="caution">
    <text evidence="25">The sequence shown here is derived from an EMBL/GenBank/DDBJ whole genome shotgun (WGS) entry which is preliminary data.</text>
</comment>
<keyword evidence="13" id="KW-0521">NADP</keyword>
<evidence type="ECO:0000313" key="26">
    <source>
        <dbReference type="Proteomes" id="UP000070168"/>
    </source>
</evidence>
<dbReference type="InterPro" id="IPR009081">
    <property type="entry name" value="PP-bd_ACP"/>
</dbReference>
<dbReference type="InterPro" id="IPR020806">
    <property type="entry name" value="PKS_PP-bd"/>
</dbReference>
<comment type="pathway">
    <text evidence="3">Amino-acid biosynthesis; L-lysine biosynthesis via AAA pathway; L-lysine from L-alpha-aminoadipate (fungal route): step 1/3.</text>
</comment>
<dbReference type="FunFam" id="3.40.50.720:FF:000787">
    <property type="entry name" value="L-2-aminoadipate reductase"/>
    <property type="match status" value="1"/>
</dbReference>
<reference evidence="25 26" key="1">
    <citation type="journal article" date="2016" name="BMC Genomics">
        <title>Genome sequencing and secondary metabolism of the postharvest pathogen Penicillium griseofulvum.</title>
        <authorList>
            <person name="Banani H."/>
            <person name="Marcet-Houben M."/>
            <person name="Ballester A.R."/>
            <person name="Abbruscato P."/>
            <person name="Gonzalez-Candelas L."/>
            <person name="Gabaldon T."/>
            <person name="Spadaro D."/>
        </authorList>
    </citation>
    <scope>NUCLEOTIDE SEQUENCE [LARGE SCALE GENOMIC DNA]</scope>
    <source>
        <strain evidence="25 26">PG3</strain>
    </source>
</reference>
<feature type="binding site" evidence="23">
    <location>
        <position position="1511"/>
    </location>
    <ligand>
        <name>Zn(2+)</name>
        <dbReference type="ChEBI" id="CHEBI:29105"/>
    </ligand>
</feature>
<evidence type="ECO:0000256" key="15">
    <source>
        <dbReference type="ARBA" id="ARBA00023154"/>
    </source>
</evidence>
<keyword evidence="15" id="KW-0457">Lysine biosynthesis</keyword>
<dbReference type="InterPro" id="IPR020845">
    <property type="entry name" value="AMP-binding_CS"/>
</dbReference>
<dbReference type="SUPFAM" id="SSF47336">
    <property type="entry name" value="ACP-like"/>
    <property type="match status" value="1"/>
</dbReference>
<keyword evidence="12 23" id="KW-0862">Zinc</keyword>
<dbReference type="PROSITE" id="PS00705">
    <property type="entry name" value="PROK_CO2_ANHYDRASE_2"/>
    <property type="match status" value="1"/>
</dbReference>
<evidence type="ECO:0000256" key="7">
    <source>
        <dbReference type="ARBA" id="ARBA00012925"/>
    </source>
</evidence>
<dbReference type="GO" id="GO:0019878">
    <property type="term" value="P:lysine biosynthetic process via aminoadipic acid"/>
    <property type="evidence" value="ECO:0007669"/>
    <property type="project" value="UniProtKB-UniPathway"/>
</dbReference>
<dbReference type="PIRSF" id="PIRSF001617">
    <property type="entry name" value="Alpha-AR"/>
    <property type="match status" value="1"/>
</dbReference>
<protein>
    <recommendedName>
        <fullName evidence="18">Alpha-aminoadipate reductase</fullName>
        <ecNumber evidence="8">1.2.1.31</ecNumber>
        <ecNumber evidence="6">1.2.1.95</ecNumber>
        <ecNumber evidence="7">4.2.1.1</ecNumber>
    </recommendedName>
    <alternativeName>
        <fullName evidence="17">L-aminoadipate-semialdehyde dehydrogenase</fullName>
    </alternativeName>
</protein>
<feature type="binding site" evidence="23">
    <location>
        <position position="1452"/>
    </location>
    <ligand>
        <name>Zn(2+)</name>
        <dbReference type="ChEBI" id="CHEBI:29105"/>
    </ligand>
</feature>
<dbReference type="InterPro" id="IPR036736">
    <property type="entry name" value="ACP-like_sf"/>
</dbReference>
<comment type="catalytic activity">
    <reaction evidence="21">
        <text>(S)-2-amino-6-oxohexanoate + NAD(+) + H2O = L-2-aminoadipate + NADH + 2 H(+)</text>
        <dbReference type="Rhea" id="RHEA:12308"/>
        <dbReference type="ChEBI" id="CHEBI:15377"/>
        <dbReference type="ChEBI" id="CHEBI:15378"/>
        <dbReference type="ChEBI" id="CHEBI:57540"/>
        <dbReference type="ChEBI" id="CHEBI:57945"/>
        <dbReference type="ChEBI" id="CHEBI:58321"/>
        <dbReference type="ChEBI" id="CHEBI:58672"/>
        <dbReference type="EC" id="1.2.1.31"/>
    </reaction>
</comment>
<keyword evidence="16" id="KW-0456">Lyase</keyword>
<dbReference type="UniPathway" id="UPA00033">
    <property type="reaction ID" value="UER00032"/>
</dbReference>
<evidence type="ECO:0000256" key="10">
    <source>
        <dbReference type="ARBA" id="ARBA00022553"/>
    </source>
</evidence>
<dbReference type="EMBL" id="LHQR01000044">
    <property type="protein sequence ID" value="KXG50863.1"/>
    <property type="molecule type" value="Genomic_DNA"/>
</dbReference>
<dbReference type="OrthoDB" id="329835at2759"/>
<dbReference type="Pfam" id="PF00668">
    <property type="entry name" value="Condensation"/>
    <property type="match status" value="1"/>
</dbReference>
<dbReference type="CDD" id="cd00883">
    <property type="entry name" value="beta_CA_cladeA"/>
    <property type="match status" value="1"/>
</dbReference>
<comment type="cofactor">
    <cofactor evidence="23">
        <name>Zn(2+)</name>
        <dbReference type="ChEBI" id="CHEBI:29105"/>
    </cofactor>
    <text evidence="23">Binds 1 zinc ion per subunit.</text>
</comment>
<dbReference type="RefSeq" id="XP_040649399.1">
    <property type="nucleotide sequence ID" value="XM_040794149.1"/>
</dbReference>
<dbReference type="SUPFAM" id="SSF53056">
    <property type="entry name" value="beta-carbonic anhydrase, cab"/>
    <property type="match status" value="1"/>
</dbReference>
<dbReference type="InterPro" id="IPR015892">
    <property type="entry name" value="Carbonic_anhydrase_CS"/>
</dbReference>
<keyword evidence="10" id="KW-0597">Phosphoprotein</keyword>
<dbReference type="OMA" id="ENDKFTM"/>
<dbReference type="InterPro" id="IPR010080">
    <property type="entry name" value="Thioester_reductase-like_dom"/>
</dbReference>
<evidence type="ECO:0000256" key="5">
    <source>
        <dbReference type="ARBA" id="ARBA00006432"/>
    </source>
</evidence>
<dbReference type="SMART" id="SM00947">
    <property type="entry name" value="Pro_CA"/>
    <property type="match status" value="1"/>
</dbReference>
<evidence type="ECO:0000256" key="2">
    <source>
        <dbReference type="ARBA" id="ARBA00003499"/>
    </source>
</evidence>
<dbReference type="SUPFAM" id="SSF56801">
    <property type="entry name" value="Acetyl-CoA synthetase-like"/>
    <property type="match status" value="1"/>
</dbReference>
<dbReference type="GO" id="GO:0044550">
    <property type="term" value="P:secondary metabolite biosynthetic process"/>
    <property type="evidence" value="ECO:0007669"/>
    <property type="project" value="UniProtKB-ARBA"/>
</dbReference>
<dbReference type="Gene3D" id="3.40.50.12780">
    <property type="entry name" value="N-terminal domain of ligase-like"/>
    <property type="match status" value="1"/>
</dbReference>
<keyword evidence="11" id="KW-0028">Amino-acid biosynthesis</keyword>
<dbReference type="InterPro" id="IPR013120">
    <property type="entry name" value="FAR_NAD-bd"/>
</dbReference>
<dbReference type="PROSITE" id="PS50075">
    <property type="entry name" value="CARRIER"/>
    <property type="match status" value="1"/>
</dbReference>
<evidence type="ECO:0000256" key="3">
    <source>
        <dbReference type="ARBA" id="ARBA00004827"/>
    </source>
</evidence>
<dbReference type="InterPro" id="IPR001242">
    <property type="entry name" value="Condensation_dom"/>
</dbReference>
<feature type="binding site" evidence="23">
    <location>
        <position position="1454"/>
    </location>
    <ligand>
        <name>Zn(2+)</name>
        <dbReference type="ChEBI" id="CHEBI:29105"/>
    </ligand>
</feature>
<dbReference type="GeneID" id="63709449"/>
<dbReference type="Proteomes" id="UP000070168">
    <property type="component" value="Unassembled WGS sequence"/>
</dbReference>
<dbReference type="NCBIfam" id="TIGR03443">
    <property type="entry name" value="alpha_am_amid"/>
    <property type="match status" value="1"/>
</dbReference>
<dbReference type="GO" id="GO:0004043">
    <property type="term" value="F:L-aminoadipate-semialdehyde dehydrogenase [NAD(P)+] activity"/>
    <property type="evidence" value="ECO:0007669"/>
    <property type="project" value="UniProtKB-EC"/>
</dbReference>
<dbReference type="InterPro" id="IPR036291">
    <property type="entry name" value="NAD(P)-bd_dom_sf"/>
</dbReference>
<dbReference type="EC" id="4.2.1.1" evidence="7"/>
<dbReference type="PANTHER" id="PTHR44845:SF1">
    <property type="entry name" value="L-2-AMINOADIPATE REDUCTASE"/>
    <property type="match status" value="1"/>
</dbReference>
<dbReference type="InterPro" id="IPR042099">
    <property type="entry name" value="ANL_N_sf"/>
</dbReference>
<comment type="catalytic activity">
    <reaction evidence="20">
        <text>hydrogencarbonate + H(+) = CO2 + H2O</text>
        <dbReference type="Rhea" id="RHEA:10748"/>
        <dbReference type="ChEBI" id="CHEBI:15377"/>
        <dbReference type="ChEBI" id="CHEBI:15378"/>
        <dbReference type="ChEBI" id="CHEBI:16526"/>
        <dbReference type="ChEBI" id="CHEBI:17544"/>
        <dbReference type="EC" id="4.2.1.1"/>
    </reaction>
</comment>
<feature type="binding site" evidence="23">
    <location>
        <position position="1508"/>
    </location>
    <ligand>
        <name>Zn(2+)</name>
        <dbReference type="ChEBI" id="CHEBI:29105"/>
    </ligand>
</feature>
<dbReference type="InterPro" id="IPR036874">
    <property type="entry name" value="Carbonic_anhydrase_sf"/>
</dbReference>
<dbReference type="EC" id="1.2.1.95" evidence="6"/>
<dbReference type="CDD" id="cd17647">
    <property type="entry name" value="A_NRPS_alphaAR"/>
    <property type="match status" value="1"/>
</dbReference>
<keyword evidence="26" id="KW-1185">Reference proteome</keyword>
<dbReference type="Pfam" id="PF00484">
    <property type="entry name" value="Pro_CA"/>
    <property type="match status" value="1"/>
</dbReference>
<evidence type="ECO:0000313" key="25">
    <source>
        <dbReference type="EMBL" id="KXG50863.1"/>
    </source>
</evidence>
<evidence type="ECO:0000256" key="14">
    <source>
        <dbReference type="ARBA" id="ARBA00023002"/>
    </source>
</evidence>
<evidence type="ECO:0000256" key="9">
    <source>
        <dbReference type="ARBA" id="ARBA00022450"/>
    </source>
</evidence>
<dbReference type="InterPro" id="IPR010071">
    <property type="entry name" value="AA_adenyl_dom"/>
</dbReference>
<dbReference type="SUPFAM" id="SSF51735">
    <property type="entry name" value="NAD(P)-binding Rossmann-fold domains"/>
    <property type="match status" value="1"/>
</dbReference>
<name>A0A135LPI1_PENPA</name>
<dbReference type="Gene3D" id="3.30.559.30">
    <property type="entry name" value="Nonribosomal peptide synthetase, condensation domain"/>
    <property type="match status" value="1"/>
</dbReference>
<evidence type="ECO:0000256" key="8">
    <source>
        <dbReference type="ARBA" id="ARBA00013073"/>
    </source>
</evidence>
<evidence type="ECO:0000256" key="17">
    <source>
        <dbReference type="ARBA" id="ARBA00031335"/>
    </source>
</evidence>
<evidence type="ECO:0000256" key="4">
    <source>
        <dbReference type="ARBA" id="ARBA00006217"/>
    </source>
</evidence>
<evidence type="ECO:0000256" key="18">
    <source>
        <dbReference type="ARBA" id="ARBA00032195"/>
    </source>
</evidence>
<dbReference type="Pfam" id="PF07993">
    <property type="entry name" value="NAD_binding_4"/>
    <property type="match status" value="1"/>
</dbReference>
<evidence type="ECO:0000256" key="11">
    <source>
        <dbReference type="ARBA" id="ARBA00022605"/>
    </source>
</evidence>
<dbReference type="CDD" id="cd05235">
    <property type="entry name" value="SDR_e1"/>
    <property type="match status" value="1"/>
</dbReference>
<dbReference type="InterPro" id="IPR001765">
    <property type="entry name" value="Carbonic_anhydrase"/>
</dbReference>
<dbReference type="InterPro" id="IPR014397">
    <property type="entry name" value="Lys2"/>
</dbReference>
<keyword evidence="9" id="KW-0596">Phosphopantetheine</keyword>
<comment type="similarity">
    <text evidence="5">Belongs to the ATP-dependent AMP-binding enzyme family.</text>
</comment>
<dbReference type="STRING" id="5078.A0A135LPI1"/>
<evidence type="ECO:0000256" key="21">
    <source>
        <dbReference type="ARBA" id="ARBA00048414"/>
    </source>
</evidence>
<dbReference type="Pfam" id="PF00501">
    <property type="entry name" value="AMP-binding"/>
    <property type="match status" value="1"/>
</dbReference>
<dbReference type="InterPro" id="IPR000873">
    <property type="entry name" value="AMP-dep_synth/lig_dom"/>
</dbReference>
<evidence type="ECO:0000256" key="16">
    <source>
        <dbReference type="ARBA" id="ARBA00023239"/>
    </source>
</evidence>
<evidence type="ECO:0000256" key="22">
    <source>
        <dbReference type="ARBA" id="ARBA00049537"/>
    </source>
</evidence>
<dbReference type="GO" id="GO:0004089">
    <property type="term" value="F:carbonate dehydratase activity"/>
    <property type="evidence" value="ECO:0007669"/>
    <property type="project" value="UniProtKB-EC"/>
</dbReference>
<keyword evidence="23" id="KW-0479">Metal-binding</keyword>
<feature type="domain" description="Carrier" evidence="24">
    <location>
        <begin position="857"/>
        <end position="936"/>
    </location>
</feature>
<organism evidence="25 26">
    <name type="scientific">Penicillium patulum</name>
    <name type="common">Penicillium griseofulvum</name>
    <dbReference type="NCBI Taxonomy" id="5078"/>
    <lineage>
        <taxon>Eukaryota</taxon>
        <taxon>Fungi</taxon>
        <taxon>Dikarya</taxon>
        <taxon>Ascomycota</taxon>
        <taxon>Pezizomycotina</taxon>
        <taxon>Eurotiomycetes</taxon>
        <taxon>Eurotiomycetidae</taxon>
        <taxon>Eurotiales</taxon>
        <taxon>Aspergillaceae</taxon>
        <taxon>Penicillium</taxon>
    </lineage>
</organism>
<dbReference type="InterPro" id="IPR045851">
    <property type="entry name" value="AMP-bd_C_sf"/>
</dbReference>
<evidence type="ECO:0000256" key="13">
    <source>
        <dbReference type="ARBA" id="ARBA00022857"/>
    </source>
</evidence>
<dbReference type="NCBIfam" id="TIGR01746">
    <property type="entry name" value="Thioester-redct"/>
    <property type="match status" value="1"/>
</dbReference>
<evidence type="ECO:0000256" key="12">
    <source>
        <dbReference type="ARBA" id="ARBA00022833"/>
    </source>
</evidence>
<dbReference type="Gene3D" id="3.40.1050.10">
    <property type="entry name" value="Carbonic anhydrase"/>
    <property type="match status" value="1"/>
</dbReference>
<dbReference type="SUPFAM" id="SSF52777">
    <property type="entry name" value="CoA-dependent acyltransferases"/>
    <property type="match status" value="1"/>
</dbReference>
<evidence type="ECO:0000256" key="6">
    <source>
        <dbReference type="ARBA" id="ARBA00012913"/>
    </source>
</evidence>
<dbReference type="PANTHER" id="PTHR44845">
    <property type="entry name" value="CARRIER DOMAIN-CONTAINING PROTEIN"/>
    <property type="match status" value="1"/>
</dbReference>
<dbReference type="GO" id="GO:0015976">
    <property type="term" value="P:carbon utilization"/>
    <property type="evidence" value="ECO:0007669"/>
    <property type="project" value="InterPro"/>
</dbReference>
<dbReference type="NCBIfam" id="TIGR01733">
    <property type="entry name" value="AA-adenyl-dom"/>
    <property type="match status" value="1"/>
</dbReference>
<dbReference type="PROSITE" id="PS00455">
    <property type="entry name" value="AMP_BINDING"/>
    <property type="match status" value="1"/>
</dbReference>
<comment type="similarity">
    <text evidence="4">Belongs to the beta-class carbonic anhydrase family.</text>
</comment>
<evidence type="ECO:0000256" key="1">
    <source>
        <dbReference type="ARBA" id="ARBA00001957"/>
    </source>
</evidence>